<dbReference type="EMBL" id="BAAAOQ010000007">
    <property type="protein sequence ID" value="GAA2195330.1"/>
    <property type="molecule type" value="Genomic_DNA"/>
</dbReference>
<proteinExistence type="predicted"/>
<dbReference type="PROSITE" id="PS51186">
    <property type="entry name" value="GNAT"/>
    <property type="match status" value="1"/>
</dbReference>
<dbReference type="SUPFAM" id="SSF55729">
    <property type="entry name" value="Acyl-CoA N-acyltransferases (Nat)"/>
    <property type="match status" value="1"/>
</dbReference>
<feature type="region of interest" description="Disordered" evidence="1">
    <location>
        <begin position="1"/>
        <end position="22"/>
    </location>
</feature>
<sequence>MPVPGSGGVPASGSGPVSGGAPGTGPVAGLVVRAARPGELEQVEALWLEASRWLAGRGLDQWQYPPRRWRMAEAIEAGDCYLALRDGRPVATLTVHERADPEWWRHDDPRSALYVHDLAVSRAVAGQALGARLLDWAGALAARRGKRWLRLEAWKTNRLLHRYYLDQGFELLRIVDLPHRNSGALFQRPAAAHPEPEESRR</sequence>
<keyword evidence="4" id="KW-1185">Reference proteome</keyword>
<evidence type="ECO:0000259" key="2">
    <source>
        <dbReference type="PROSITE" id="PS51186"/>
    </source>
</evidence>
<dbReference type="InterPro" id="IPR000182">
    <property type="entry name" value="GNAT_dom"/>
</dbReference>
<dbReference type="CDD" id="cd04301">
    <property type="entry name" value="NAT_SF"/>
    <property type="match status" value="1"/>
</dbReference>
<dbReference type="Proteomes" id="UP001501391">
    <property type="component" value="Unassembled WGS sequence"/>
</dbReference>
<reference evidence="3 4" key="1">
    <citation type="journal article" date="2019" name="Int. J. Syst. Evol. Microbiol.">
        <title>The Global Catalogue of Microorganisms (GCM) 10K type strain sequencing project: providing services to taxonomists for standard genome sequencing and annotation.</title>
        <authorList>
            <consortium name="The Broad Institute Genomics Platform"/>
            <consortium name="The Broad Institute Genome Sequencing Center for Infectious Disease"/>
            <person name="Wu L."/>
            <person name="Ma J."/>
        </authorList>
    </citation>
    <scope>NUCLEOTIDE SEQUENCE [LARGE SCALE GENOMIC DNA]</scope>
    <source>
        <strain evidence="3 4">JCM 14924</strain>
    </source>
</reference>
<evidence type="ECO:0000313" key="4">
    <source>
        <dbReference type="Proteomes" id="UP001501391"/>
    </source>
</evidence>
<organism evidence="3 4">
    <name type="scientific">Streptomyces bangladeshensis</name>
    <dbReference type="NCBI Taxonomy" id="295352"/>
    <lineage>
        <taxon>Bacteria</taxon>
        <taxon>Bacillati</taxon>
        <taxon>Actinomycetota</taxon>
        <taxon>Actinomycetes</taxon>
        <taxon>Kitasatosporales</taxon>
        <taxon>Streptomycetaceae</taxon>
        <taxon>Streptomyces</taxon>
    </lineage>
</organism>
<name>A0ABN3BGI1_9ACTN</name>
<protein>
    <recommendedName>
        <fullName evidence="2">N-acetyltransferase domain-containing protein</fullName>
    </recommendedName>
</protein>
<dbReference type="InterPro" id="IPR016181">
    <property type="entry name" value="Acyl_CoA_acyltransferase"/>
</dbReference>
<accession>A0ABN3BGI1</accession>
<dbReference type="Gene3D" id="3.40.630.30">
    <property type="match status" value="1"/>
</dbReference>
<gene>
    <name evidence="3" type="ORF">GCM10009787_25020</name>
</gene>
<dbReference type="Pfam" id="PF00583">
    <property type="entry name" value="Acetyltransf_1"/>
    <property type="match status" value="1"/>
</dbReference>
<feature type="domain" description="N-acetyltransferase" evidence="2">
    <location>
        <begin position="30"/>
        <end position="191"/>
    </location>
</feature>
<evidence type="ECO:0000313" key="3">
    <source>
        <dbReference type="EMBL" id="GAA2195330.1"/>
    </source>
</evidence>
<comment type="caution">
    <text evidence="3">The sequence shown here is derived from an EMBL/GenBank/DDBJ whole genome shotgun (WGS) entry which is preliminary data.</text>
</comment>
<evidence type="ECO:0000256" key="1">
    <source>
        <dbReference type="SAM" id="MobiDB-lite"/>
    </source>
</evidence>